<dbReference type="AlphaFoldDB" id="A0AAW2WTT5"/>
<dbReference type="InterPro" id="IPR035445">
    <property type="entry name" value="GYF-like_dom_sf"/>
</dbReference>
<dbReference type="PANTHER" id="PTHR46655">
    <property type="entry name" value="HISTONE-LYSINE N-METHYLTRANSFERASE ATXR3"/>
    <property type="match status" value="1"/>
</dbReference>
<feature type="compositionally biased region" description="Basic and acidic residues" evidence="1">
    <location>
        <begin position="430"/>
        <end position="471"/>
    </location>
</feature>
<dbReference type="InterPro" id="IPR057851">
    <property type="entry name" value="ATXR3_GYF"/>
</dbReference>
<feature type="compositionally biased region" description="Basic and acidic residues" evidence="1">
    <location>
        <begin position="219"/>
        <end position="242"/>
    </location>
</feature>
<feature type="region of interest" description="Disordered" evidence="1">
    <location>
        <begin position="20"/>
        <end position="99"/>
    </location>
</feature>
<dbReference type="Gene3D" id="3.30.1490.40">
    <property type="match status" value="1"/>
</dbReference>
<feature type="compositionally biased region" description="Basic and acidic residues" evidence="1">
    <location>
        <begin position="939"/>
        <end position="962"/>
    </location>
</feature>
<feature type="domain" description="ATXR3 GYF" evidence="2">
    <location>
        <begin position="578"/>
        <end position="625"/>
    </location>
</feature>
<organism evidence="3">
    <name type="scientific">Sesamum latifolium</name>
    <dbReference type="NCBI Taxonomy" id="2727402"/>
    <lineage>
        <taxon>Eukaryota</taxon>
        <taxon>Viridiplantae</taxon>
        <taxon>Streptophyta</taxon>
        <taxon>Embryophyta</taxon>
        <taxon>Tracheophyta</taxon>
        <taxon>Spermatophyta</taxon>
        <taxon>Magnoliopsida</taxon>
        <taxon>eudicotyledons</taxon>
        <taxon>Gunneridae</taxon>
        <taxon>Pentapetalae</taxon>
        <taxon>asterids</taxon>
        <taxon>lamiids</taxon>
        <taxon>Lamiales</taxon>
        <taxon>Pedaliaceae</taxon>
        <taxon>Sesamum</taxon>
    </lineage>
</organism>
<comment type="caution">
    <text evidence="3">The sequence shown here is derived from an EMBL/GenBank/DDBJ whole genome shotgun (WGS) entry which is preliminary data.</text>
</comment>
<accession>A0AAW2WTT5</accession>
<dbReference type="EMBL" id="JACGWN010000007">
    <property type="protein sequence ID" value="KAL0444136.1"/>
    <property type="molecule type" value="Genomic_DNA"/>
</dbReference>
<feature type="compositionally biased region" description="Polar residues" evidence="1">
    <location>
        <begin position="73"/>
        <end position="82"/>
    </location>
</feature>
<dbReference type="SUPFAM" id="SSF55277">
    <property type="entry name" value="GYF domain"/>
    <property type="match status" value="1"/>
</dbReference>
<gene>
    <name evidence="3" type="ORF">Slati_2136300</name>
</gene>
<dbReference type="PANTHER" id="PTHR46655:SF1">
    <property type="entry name" value="HISTONE-LYSINE N-METHYLTRANSFERASE ATXR3"/>
    <property type="match status" value="1"/>
</dbReference>
<sequence>MGDGGVACVPSQHIMEKFSICGGKTNGNTKLSSSSNSSTRLAKVSPNMKPKKDKGSELGSKDFGSLNKEVAGRNSNGDASNDNNKEEVEEGELGTLPFENGEFVLEKPVRRYEIKSEIEKGEFVPGKWRKGCVEVEKNDWRSSKDELEKGEFVPDRWCRSDAAHRTHEYGYSKSRRYDIPKEKRRKSEREWTSPSAKERGWKGDRDTEPAPLSGRGKGWKADREWSPSGKEKGWRGDREREWTPPSTGKYSSEKELARSVGSSQHLRKFSSRYETEKTQKTSSKLVADEGSLKNEVTNSKSHAREHSFSNRLKRPGNDSNSGDRKFRVDYDEYSSSKNRKISNGGSRSGFSSDHYSGRTTDRQYKLLLLHHGALLLKGTLLNIWSHLEEFMTGITAVHIILSGPPATGPSTMITGSQPVPPYQSPSYVERSPRDHDQNSDIRDRTPTSLERSPHDRGRYCDHLETNRKAGVGEKPPSHHARKGQEGKINLMTEPGGSEAQFSAKESPDTGNLNNKNVSTEKTANDLCHHEELSLSPALKNIASSQENGVPEEPASMEEDMDICNTPPHAPLVENAVAGKWYYLDHFGIERGPSKLSDLKTLLKEGYLVSDHLIRHLDSDRWVTVEKAVSPLVTANFHSIVPDTVTQLVCPPEAPGNLLGDNGNGISGNEEILGPSAHPIFCPKENSAASEPEEDLRIDDRVGALLEDITLIPGKEVEMLAEVLQITSEHGECEKWGRMEGYTRHEQDTDEHLEERGVESWQSGSELKDIAESRPSLIASSEKDNALTCSDTGESFSGEWVCRGCDWKRNDEATQDRTWKRKLVLNDGYPLCQMPKSGCEDPRWEQKDELYYPSQSKRLDLPLWAFTSTDELNDSSGMSRSGQTRAAFVRGVRGMMLPVIRINACVVKDHGSFVSEPRVKVRGKERFSSRSSRPHSATVDTKRSSEDVQSKGAHEEGSQDSRKKSAYFSIPRDRICKVEELKLHLGEWYFLDGAGHERGPLSFSELQVMADQGVIQKDSSVFRKRDKIWVQLRFPVSRLEILTMRTMQLPVIKQVVLYRAKCRESPVVSMAYTTVYWIYSGKASRIGNEVIQESGICCCYK</sequence>
<evidence type="ECO:0000313" key="3">
    <source>
        <dbReference type="EMBL" id="KAL0444136.1"/>
    </source>
</evidence>
<feature type="compositionally biased region" description="Basic and acidic residues" evidence="1">
    <location>
        <begin position="139"/>
        <end position="208"/>
    </location>
</feature>
<feature type="region of interest" description="Disordered" evidence="1">
    <location>
        <begin position="922"/>
        <end position="963"/>
    </location>
</feature>
<reference evidence="3" key="1">
    <citation type="submission" date="2020-06" db="EMBL/GenBank/DDBJ databases">
        <authorList>
            <person name="Li T."/>
            <person name="Hu X."/>
            <person name="Zhang T."/>
            <person name="Song X."/>
            <person name="Zhang H."/>
            <person name="Dai N."/>
            <person name="Sheng W."/>
            <person name="Hou X."/>
            <person name="Wei L."/>
        </authorList>
    </citation>
    <scope>NUCLEOTIDE SEQUENCE</scope>
    <source>
        <strain evidence="3">KEN1</strain>
        <tissue evidence="3">Leaf</tissue>
    </source>
</reference>
<feature type="compositionally biased region" description="Basic and acidic residues" evidence="1">
    <location>
        <begin position="321"/>
        <end position="330"/>
    </location>
</feature>
<feature type="region of interest" description="Disordered" evidence="1">
    <location>
        <begin position="139"/>
        <end position="356"/>
    </location>
</feature>
<protein>
    <submittedName>
        <fullName evidence="3">Histone-lysine N-methyltransferase ATXR3</fullName>
    </submittedName>
</protein>
<evidence type="ECO:0000259" key="2">
    <source>
        <dbReference type="Pfam" id="PF25531"/>
    </source>
</evidence>
<feature type="compositionally biased region" description="Polar residues" evidence="1">
    <location>
        <begin position="928"/>
        <end position="938"/>
    </location>
</feature>
<name>A0AAW2WTT5_9LAMI</name>
<feature type="region of interest" description="Disordered" evidence="1">
    <location>
        <begin position="409"/>
        <end position="515"/>
    </location>
</feature>
<proteinExistence type="predicted"/>
<feature type="compositionally biased region" description="Polar residues" evidence="1">
    <location>
        <begin position="333"/>
        <end position="354"/>
    </location>
</feature>
<dbReference type="Pfam" id="PF25531">
    <property type="entry name" value="GYF_ATXR3"/>
    <property type="match status" value="1"/>
</dbReference>
<evidence type="ECO:0000256" key="1">
    <source>
        <dbReference type="SAM" id="MobiDB-lite"/>
    </source>
</evidence>
<reference evidence="3" key="2">
    <citation type="journal article" date="2024" name="Plant">
        <title>Genomic evolution and insights into agronomic trait innovations of Sesamum species.</title>
        <authorList>
            <person name="Miao H."/>
            <person name="Wang L."/>
            <person name="Qu L."/>
            <person name="Liu H."/>
            <person name="Sun Y."/>
            <person name="Le M."/>
            <person name="Wang Q."/>
            <person name="Wei S."/>
            <person name="Zheng Y."/>
            <person name="Lin W."/>
            <person name="Duan Y."/>
            <person name="Cao H."/>
            <person name="Xiong S."/>
            <person name="Wang X."/>
            <person name="Wei L."/>
            <person name="Li C."/>
            <person name="Ma Q."/>
            <person name="Ju M."/>
            <person name="Zhao R."/>
            <person name="Li G."/>
            <person name="Mu C."/>
            <person name="Tian Q."/>
            <person name="Mei H."/>
            <person name="Zhang T."/>
            <person name="Gao T."/>
            <person name="Zhang H."/>
        </authorList>
    </citation>
    <scope>NUCLEOTIDE SEQUENCE</scope>
    <source>
        <strain evidence="3">KEN1</strain>
    </source>
</reference>